<dbReference type="InterPro" id="IPR014001">
    <property type="entry name" value="Helicase_ATP-bd"/>
</dbReference>
<dbReference type="SMART" id="SM00490">
    <property type="entry name" value="HELICc"/>
    <property type="match status" value="1"/>
</dbReference>
<keyword evidence="5" id="KW-0067">ATP-binding</keyword>
<organism evidence="10 11">
    <name type="scientific">Nocardioides yefusunii</name>
    <dbReference type="NCBI Taxonomy" id="2500546"/>
    <lineage>
        <taxon>Bacteria</taxon>
        <taxon>Bacillati</taxon>
        <taxon>Actinomycetota</taxon>
        <taxon>Actinomycetes</taxon>
        <taxon>Propionibacteriales</taxon>
        <taxon>Nocardioidaceae</taxon>
        <taxon>Nocardioides</taxon>
    </lineage>
</organism>
<gene>
    <name evidence="10" type="ORF">ACFPWU_07160</name>
</gene>
<evidence type="ECO:0000313" key="11">
    <source>
        <dbReference type="Proteomes" id="UP001596098"/>
    </source>
</evidence>
<dbReference type="Pfam" id="PF00271">
    <property type="entry name" value="Helicase_C"/>
    <property type="match status" value="1"/>
</dbReference>
<accession>A0ABW1QXV4</accession>
<dbReference type="InterPro" id="IPR001650">
    <property type="entry name" value="Helicase_C-like"/>
</dbReference>
<name>A0ABW1QXV4_9ACTN</name>
<keyword evidence="11" id="KW-1185">Reference proteome</keyword>
<feature type="domain" description="Helicase ATP-binding" evidence="8">
    <location>
        <begin position="314"/>
        <end position="487"/>
    </location>
</feature>
<reference evidence="11" key="1">
    <citation type="journal article" date="2019" name="Int. J. Syst. Evol. Microbiol.">
        <title>The Global Catalogue of Microorganisms (GCM) 10K type strain sequencing project: providing services to taxonomists for standard genome sequencing and annotation.</title>
        <authorList>
            <consortium name="The Broad Institute Genomics Platform"/>
            <consortium name="The Broad Institute Genome Sequencing Center for Infectious Disease"/>
            <person name="Wu L."/>
            <person name="Ma J."/>
        </authorList>
    </citation>
    <scope>NUCLEOTIDE SEQUENCE [LARGE SCALE GENOMIC DNA]</scope>
    <source>
        <strain evidence="11">DFY28</strain>
    </source>
</reference>
<evidence type="ECO:0000256" key="5">
    <source>
        <dbReference type="ARBA" id="ARBA00022840"/>
    </source>
</evidence>
<dbReference type="PROSITE" id="PS51192">
    <property type="entry name" value="HELICASE_ATP_BIND_1"/>
    <property type="match status" value="1"/>
</dbReference>
<dbReference type="EMBL" id="JBHSQI010000003">
    <property type="protein sequence ID" value="MFC6153445.1"/>
    <property type="molecule type" value="Genomic_DNA"/>
</dbReference>
<keyword evidence="1" id="KW-0547">Nucleotide-binding</keyword>
<evidence type="ECO:0000256" key="1">
    <source>
        <dbReference type="ARBA" id="ARBA00022741"/>
    </source>
</evidence>
<dbReference type="SUPFAM" id="SSF50249">
    <property type="entry name" value="Nucleic acid-binding proteins"/>
    <property type="match status" value="1"/>
</dbReference>
<evidence type="ECO:0000256" key="7">
    <source>
        <dbReference type="ARBA" id="ARBA00023204"/>
    </source>
</evidence>
<protein>
    <submittedName>
        <fullName evidence="10">ATP-dependent DNA helicase RecG</fullName>
    </submittedName>
</protein>
<keyword evidence="4 10" id="KW-0347">Helicase</keyword>
<keyword evidence="7" id="KW-0234">DNA repair</keyword>
<evidence type="ECO:0000259" key="9">
    <source>
        <dbReference type="PROSITE" id="PS51194"/>
    </source>
</evidence>
<dbReference type="GO" id="GO:0004386">
    <property type="term" value="F:helicase activity"/>
    <property type="evidence" value="ECO:0007669"/>
    <property type="project" value="UniProtKB-KW"/>
</dbReference>
<dbReference type="Pfam" id="PF00270">
    <property type="entry name" value="DEAD"/>
    <property type="match status" value="1"/>
</dbReference>
<dbReference type="Gene3D" id="3.40.50.300">
    <property type="entry name" value="P-loop containing nucleotide triphosphate hydrolases"/>
    <property type="match status" value="2"/>
</dbReference>
<evidence type="ECO:0000256" key="6">
    <source>
        <dbReference type="ARBA" id="ARBA00023125"/>
    </source>
</evidence>
<dbReference type="SUPFAM" id="SSF52540">
    <property type="entry name" value="P-loop containing nucleoside triphosphate hydrolases"/>
    <property type="match status" value="2"/>
</dbReference>
<evidence type="ECO:0000256" key="2">
    <source>
        <dbReference type="ARBA" id="ARBA00022763"/>
    </source>
</evidence>
<dbReference type="InterPro" id="IPR047112">
    <property type="entry name" value="RecG/Mfd"/>
</dbReference>
<proteinExistence type="predicted"/>
<dbReference type="InterPro" id="IPR027417">
    <property type="entry name" value="P-loop_NTPase"/>
</dbReference>
<keyword evidence="6" id="KW-0238">DNA-binding</keyword>
<keyword evidence="2" id="KW-0227">DNA damage</keyword>
<dbReference type="RefSeq" id="WP_128221270.1">
    <property type="nucleotide sequence ID" value="NZ_CP034929.1"/>
</dbReference>
<comment type="caution">
    <text evidence="10">The sequence shown here is derived from an EMBL/GenBank/DDBJ whole genome shotgun (WGS) entry which is preliminary data.</text>
</comment>
<dbReference type="PANTHER" id="PTHR47964">
    <property type="entry name" value="ATP-DEPENDENT DNA HELICASE HOMOLOG RECG, CHLOROPLASTIC"/>
    <property type="match status" value="1"/>
</dbReference>
<sequence>MTSITPESSIATVFGRQSKKRKAVEEGLGIRTVGDLLDLFPRRYVRTSELSPAVRPVEGELLSVVGEIQASQVKSFVNRRTGRRSYRLEVAVATQGPVFVMTYFLPYEGMANAEARRHTVGARGMFTGKVQVFNGRWQLAQPHSVVFGAPEAAGTLEGTDPDAPDADAAADLAISDERLAASLKGLMPIYPLTAGVYSWDLQKIVQLALELVVDLEDVLDAPLRERFSMVDVHTAYRFVHSPDDHAELARGRRRFRFVEALVLQLVLARRRAAHREVGGVARTGGGGLLAAFDARLPFTLTAGQVEVGATLEEEMARSWPMNRLLQGEVGSGKTLVALRAMLRAVDSGGQAVLLAPTEVLAQQHHRSITALLGDLAGGGFLGGAAEATQVTLLTGSMSKSRRREALLQIASGEAGIVIGTHALLEDVVSFADLALVVVDEQHRFGVEQRAALTSKAERPPHVLVMTATPIPRTVAMTVFGDLETSVLRELPAGRAPISTHVAPLTEQPHWAARVWGRVAEEVAAGHQVYVVCPRISGDVQEPGEQDFLPTDELGDPFDDDFTETAASQVQAAPKHAPAAVEEVVAELTAGPLAGLGVAALHGRMAADDKDSVMRRFAAGEIDVLVSTTVIEVGVDVANATTIVVLDADRFGISQLHQLRGRVGRGGLPGLCLLVTHAEIGSEARQRLDAVASTTDGFELSRVDLEHRREGDVLGRNQSGRRSSLENLRVLRDEETILEARRAAEELLGEDPALDAFPGLARKVAEIEASSSSDYMEKA</sequence>
<dbReference type="InterPro" id="IPR011545">
    <property type="entry name" value="DEAD/DEAH_box_helicase_dom"/>
</dbReference>
<dbReference type="PROSITE" id="PS51194">
    <property type="entry name" value="HELICASE_CTER"/>
    <property type="match status" value="1"/>
</dbReference>
<dbReference type="SMART" id="SM00487">
    <property type="entry name" value="DEXDc"/>
    <property type="match status" value="1"/>
</dbReference>
<dbReference type="PANTHER" id="PTHR47964:SF1">
    <property type="entry name" value="ATP-DEPENDENT DNA HELICASE HOMOLOG RECG, CHLOROPLASTIC"/>
    <property type="match status" value="1"/>
</dbReference>
<evidence type="ECO:0000313" key="10">
    <source>
        <dbReference type="EMBL" id="MFC6153445.1"/>
    </source>
</evidence>
<evidence type="ECO:0000256" key="3">
    <source>
        <dbReference type="ARBA" id="ARBA00022801"/>
    </source>
</evidence>
<dbReference type="Proteomes" id="UP001596098">
    <property type="component" value="Unassembled WGS sequence"/>
</dbReference>
<keyword evidence="3" id="KW-0378">Hydrolase</keyword>
<dbReference type="InterPro" id="IPR012340">
    <property type="entry name" value="NA-bd_OB-fold"/>
</dbReference>
<evidence type="ECO:0000259" key="8">
    <source>
        <dbReference type="PROSITE" id="PS51192"/>
    </source>
</evidence>
<feature type="domain" description="Helicase C-terminal" evidence="9">
    <location>
        <begin position="542"/>
        <end position="705"/>
    </location>
</feature>
<evidence type="ECO:0000256" key="4">
    <source>
        <dbReference type="ARBA" id="ARBA00022806"/>
    </source>
</evidence>